<dbReference type="SUPFAM" id="SSF160574">
    <property type="entry name" value="BT0923-like"/>
    <property type="match status" value="1"/>
</dbReference>
<evidence type="ECO:0000256" key="1">
    <source>
        <dbReference type="SAM" id="SignalP"/>
    </source>
</evidence>
<name>N1WKZ4_9FLAO</name>
<evidence type="ECO:0000313" key="2">
    <source>
        <dbReference type="EMBL" id="EMY80946.1"/>
    </source>
</evidence>
<dbReference type="AlphaFoldDB" id="N1WKZ4"/>
<comment type="caution">
    <text evidence="2">The sequence shown here is derived from an EMBL/GenBank/DDBJ whole genome shotgun (WGS) entry which is preliminary data.</text>
</comment>
<dbReference type="STRING" id="1189619.pgond44_10306"/>
<dbReference type="Gene3D" id="3.40.1420.30">
    <property type="match status" value="1"/>
</dbReference>
<dbReference type="Proteomes" id="UP000012317">
    <property type="component" value="Unassembled WGS sequence"/>
</dbReference>
<organism evidence="2 3">
    <name type="scientific">Psychroflexus gondwanensis ACAM 44</name>
    <dbReference type="NCBI Taxonomy" id="1189619"/>
    <lineage>
        <taxon>Bacteria</taxon>
        <taxon>Pseudomonadati</taxon>
        <taxon>Bacteroidota</taxon>
        <taxon>Flavobacteriia</taxon>
        <taxon>Flavobacteriales</taxon>
        <taxon>Flavobacteriaceae</taxon>
        <taxon>Psychroflexus</taxon>
    </lineage>
</organism>
<dbReference type="RefSeq" id="WP_003441151.1">
    <property type="nucleotide sequence ID" value="NZ_APLF01000009.1"/>
</dbReference>
<keyword evidence="1" id="KW-0732">Signal</keyword>
<evidence type="ECO:0008006" key="4">
    <source>
        <dbReference type="Google" id="ProtNLM"/>
    </source>
</evidence>
<dbReference type="PROSITE" id="PS51257">
    <property type="entry name" value="PROKAR_LIPOPROTEIN"/>
    <property type="match status" value="1"/>
</dbReference>
<feature type="signal peptide" evidence="1">
    <location>
        <begin position="1"/>
        <end position="21"/>
    </location>
</feature>
<gene>
    <name evidence="2" type="ORF">pgond44_10306</name>
</gene>
<accession>N1WKZ4</accession>
<evidence type="ECO:0000313" key="3">
    <source>
        <dbReference type="Proteomes" id="UP000012317"/>
    </source>
</evidence>
<keyword evidence="3" id="KW-1185">Reference proteome</keyword>
<proteinExistence type="predicted"/>
<dbReference type="EMBL" id="APLF01000009">
    <property type="protein sequence ID" value="EMY80946.1"/>
    <property type="molecule type" value="Genomic_DNA"/>
</dbReference>
<sequence length="325" mass="35918">MKLLKPTVGLLGLALMFSCSSDDSVSDPNLGNTPKSNLEIKAVANGTSANAKSAANVEVAAFFINIKNIEFDFADGFGDGNSSGSDDDYLTFEELPSEIVAYLEDNYPNDPFCKGELEDDDDEDEDPYAYEIELQSGTEIYFRADFSIYAIESDDDGCDFDDDGDDNDESYGSDDDFELNGPFELSLTSEVITVINVEIPVGEYEEVEFEMDRSTNPNSDLFQKSILMRGTISGTEFEFFHTFSEEFEVDYEDAGQNLVITEDNNNTIIFEFDLTSVFNSVDLTGATDGNENGVIEISPEDNDGNRQLANSIKNAIKTYVDLLDD</sequence>
<reference evidence="2 3" key="1">
    <citation type="journal article" date="2014" name="Genome Biol. Evol.">
        <title>Extensive gene acquisition in the extremely psychrophilic bacterial species Psychroflexus torquis and the link to sea-ice ecosystem specialism.</title>
        <authorList>
            <person name="Feng S."/>
            <person name="Powell S.M."/>
            <person name="Wilson R."/>
            <person name="Bowman J.P."/>
        </authorList>
    </citation>
    <scope>NUCLEOTIDE SEQUENCE [LARGE SCALE GENOMIC DNA]</scope>
    <source>
        <strain evidence="2 3">ACAM 44</strain>
    </source>
</reference>
<feature type="chain" id="PRO_5004113721" description="DUF4382 domain-containing protein" evidence="1">
    <location>
        <begin position="22"/>
        <end position="325"/>
    </location>
</feature>
<protein>
    <recommendedName>
        <fullName evidence="4">DUF4382 domain-containing protein</fullName>
    </recommendedName>
</protein>
<dbReference type="eggNOG" id="ENOG5030VF2">
    <property type="taxonomic scope" value="Bacteria"/>
</dbReference>